<organism evidence="3 4">
    <name type="scientific">Coprinopsis marcescibilis</name>
    <name type="common">Agaric fungus</name>
    <name type="synonym">Psathyrella marcescibilis</name>
    <dbReference type="NCBI Taxonomy" id="230819"/>
    <lineage>
        <taxon>Eukaryota</taxon>
        <taxon>Fungi</taxon>
        <taxon>Dikarya</taxon>
        <taxon>Basidiomycota</taxon>
        <taxon>Agaricomycotina</taxon>
        <taxon>Agaricomycetes</taxon>
        <taxon>Agaricomycetidae</taxon>
        <taxon>Agaricales</taxon>
        <taxon>Agaricineae</taxon>
        <taxon>Psathyrellaceae</taxon>
        <taxon>Coprinopsis</taxon>
    </lineage>
</organism>
<feature type="transmembrane region" description="Helical" evidence="2">
    <location>
        <begin position="96"/>
        <end position="115"/>
    </location>
</feature>
<dbReference type="Proteomes" id="UP000307440">
    <property type="component" value="Unassembled WGS sequence"/>
</dbReference>
<keyword evidence="4" id="KW-1185">Reference proteome</keyword>
<keyword evidence="2" id="KW-1133">Transmembrane helix</keyword>
<feature type="region of interest" description="Disordered" evidence="1">
    <location>
        <begin position="170"/>
        <end position="222"/>
    </location>
</feature>
<reference evidence="3 4" key="1">
    <citation type="journal article" date="2019" name="Nat. Ecol. Evol.">
        <title>Megaphylogeny resolves global patterns of mushroom evolution.</title>
        <authorList>
            <person name="Varga T."/>
            <person name="Krizsan K."/>
            <person name="Foldi C."/>
            <person name="Dima B."/>
            <person name="Sanchez-Garcia M."/>
            <person name="Sanchez-Ramirez S."/>
            <person name="Szollosi G.J."/>
            <person name="Szarkandi J.G."/>
            <person name="Papp V."/>
            <person name="Albert L."/>
            <person name="Andreopoulos W."/>
            <person name="Angelini C."/>
            <person name="Antonin V."/>
            <person name="Barry K.W."/>
            <person name="Bougher N.L."/>
            <person name="Buchanan P."/>
            <person name="Buyck B."/>
            <person name="Bense V."/>
            <person name="Catcheside P."/>
            <person name="Chovatia M."/>
            <person name="Cooper J."/>
            <person name="Damon W."/>
            <person name="Desjardin D."/>
            <person name="Finy P."/>
            <person name="Geml J."/>
            <person name="Haridas S."/>
            <person name="Hughes K."/>
            <person name="Justo A."/>
            <person name="Karasinski D."/>
            <person name="Kautmanova I."/>
            <person name="Kiss B."/>
            <person name="Kocsube S."/>
            <person name="Kotiranta H."/>
            <person name="LaButti K.M."/>
            <person name="Lechner B.E."/>
            <person name="Liimatainen K."/>
            <person name="Lipzen A."/>
            <person name="Lukacs Z."/>
            <person name="Mihaltcheva S."/>
            <person name="Morgado L.N."/>
            <person name="Niskanen T."/>
            <person name="Noordeloos M.E."/>
            <person name="Ohm R.A."/>
            <person name="Ortiz-Santana B."/>
            <person name="Ovrebo C."/>
            <person name="Racz N."/>
            <person name="Riley R."/>
            <person name="Savchenko A."/>
            <person name="Shiryaev A."/>
            <person name="Soop K."/>
            <person name="Spirin V."/>
            <person name="Szebenyi C."/>
            <person name="Tomsovsky M."/>
            <person name="Tulloss R.E."/>
            <person name="Uehling J."/>
            <person name="Grigoriev I.V."/>
            <person name="Vagvolgyi C."/>
            <person name="Papp T."/>
            <person name="Martin F.M."/>
            <person name="Miettinen O."/>
            <person name="Hibbett D.S."/>
            <person name="Nagy L.G."/>
        </authorList>
    </citation>
    <scope>NUCLEOTIDE SEQUENCE [LARGE SCALE GENOMIC DNA]</scope>
    <source>
        <strain evidence="3 4">CBS 121175</strain>
    </source>
</reference>
<dbReference type="AlphaFoldDB" id="A0A5C3L5D5"/>
<evidence type="ECO:0000256" key="2">
    <source>
        <dbReference type="SAM" id="Phobius"/>
    </source>
</evidence>
<evidence type="ECO:0000256" key="1">
    <source>
        <dbReference type="SAM" id="MobiDB-lite"/>
    </source>
</evidence>
<proteinExistence type="predicted"/>
<evidence type="ECO:0000313" key="4">
    <source>
        <dbReference type="Proteomes" id="UP000307440"/>
    </source>
</evidence>
<feature type="compositionally biased region" description="Acidic residues" evidence="1">
    <location>
        <begin position="182"/>
        <end position="194"/>
    </location>
</feature>
<feature type="transmembrane region" description="Helical" evidence="2">
    <location>
        <begin position="12"/>
        <end position="32"/>
    </location>
</feature>
<accession>A0A5C3L5D5</accession>
<dbReference type="OrthoDB" id="3267855at2759"/>
<dbReference type="EMBL" id="ML210160">
    <property type="protein sequence ID" value="TFK27875.1"/>
    <property type="molecule type" value="Genomic_DNA"/>
</dbReference>
<sequence>MRTCAVFANNRAVVGLFSVLGLFVVALAIAHAPRVSCSGAKVVESRIATDLLSVFTVVYEILATAFLGVGCYRNMVHGSLKEQKNGLAFFMLKEGMLYSGFVTLFTTTAMVLNYAAPLGSFFQRLLNALTIPISGIMAARFVLHIRERQARELDLDSGILDSPVMFQMDPQLGKPSSRDSSDADSIETITDDDVSQIYPSRFNNGGFGAGSSSRGQDESSMV</sequence>
<feature type="compositionally biased region" description="Low complexity" evidence="1">
    <location>
        <begin position="200"/>
        <end position="214"/>
    </location>
</feature>
<dbReference type="STRING" id="230819.A0A5C3L5D5"/>
<feature type="transmembrane region" description="Helical" evidence="2">
    <location>
        <begin position="52"/>
        <end position="75"/>
    </location>
</feature>
<keyword evidence="2" id="KW-0812">Transmembrane</keyword>
<evidence type="ECO:0000313" key="3">
    <source>
        <dbReference type="EMBL" id="TFK27875.1"/>
    </source>
</evidence>
<gene>
    <name evidence="3" type="ORF">FA15DRAFT_665891</name>
</gene>
<protein>
    <submittedName>
        <fullName evidence="3">Uncharacterized protein</fullName>
    </submittedName>
</protein>
<feature type="transmembrane region" description="Helical" evidence="2">
    <location>
        <begin position="121"/>
        <end position="143"/>
    </location>
</feature>
<name>A0A5C3L5D5_COPMA</name>
<keyword evidence="2" id="KW-0472">Membrane</keyword>